<name>A0A5D2EWJ3_GOSDA</name>
<evidence type="ECO:0000313" key="2">
    <source>
        <dbReference type="Proteomes" id="UP000323506"/>
    </source>
</evidence>
<evidence type="ECO:0000313" key="1">
    <source>
        <dbReference type="EMBL" id="TYG97820.1"/>
    </source>
</evidence>
<protein>
    <submittedName>
        <fullName evidence="1">Uncharacterized protein</fullName>
    </submittedName>
</protein>
<keyword evidence="2" id="KW-1185">Reference proteome</keyword>
<accession>A0A5D2EWJ3</accession>
<dbReference type="AlphaFoldDB" id="A0A5D2EWJ3"/>
<dbReference type="EMBL" id="CM017697">
    <property type="protein sequence ID" value="TYG97820.1"/>
    <property type="molecule type" value="Genomic_DNA"/>
</dbReference>
<sequence length="73" mass="8053">MGRGIIQHKFSTPNTGVHQSFSPSSPFIVKICTGVHLPLLKMKTRDFSLLSARLCVSFHNLPVLALPCKSFTL</sequence>
<proteinExistence type="predicted"/>
<reference evidence="1 2" key="1">
    <citation type="submission" date="2019-06" db="EMBL/GenBank/DDBJ databases">
        <title>WGS assembly of Gossypium darwinii.</title>
        <authorList>
            <person name="Chen Z.J."/>
            <person name="Sreedasyam A."/>
            <person name="Ando A."/>
            <person name="Song Q."/>
            <person name="De L."/>
            <person name="Hulse-Kemp A."/>
            <person name="Ding M."/>
            <person name="Ye W."/>
            <person name="Kirkbride R."/>
            <person name="Jenkins J."/>
            <person name="Plott C."/>
            <person name="Lovell J."/>
            <person name="Lin Y.-M."/>
            <person name="Vaughn R."/>
            <person name="Liu B."/>
            <person name="Li W."/>
            <person name="Simpson S."/>
            <person name="Scheffler B."/>
            <person name="Saski C."/>
            <person name="Grover C."/>
            <person name="Hu G."/>
            <person name="Conover J."/>
            <person name="Carlson J."/>
            <person name="Shu S."/>
            <person name="Boston L."/>
            <person name="Williams M."/>
            <person name="Peterson D."/>
            <person name="Mcgee K."/>
            <person name="Jones D."/>
            <person name="Wendel J."/>
            <person name="Stelly D."/>
            <person name="Grimwood J."/>
            <person name="Schmutz J."/>
        </authorList>
    </citation>
    <scope>NUCLEOTIDE SEQUENCE [LARGE SCALE GENOMIC DNA]</scope>
    <source>
        <strain evidence="1">1808015.09</strain>
    </source>
</reference>
<dbReference type="Proteomes" id="UP000323506">
    <property type="component" value="Chromosome A10"/>
</dbReference>
<gene>
    <name evidence="1" type="ORF">ES288_A10G068000v1</name>
</gene>
<organism evidence="1 2">
    <name type="scientific">Gossypium darwinii</name>
    <name type="common">Darwin's cotton</name>
    <name type="synonym">Gossypium barbadense var. darwinii</name>
    <dbReference type="NCBI Taxonomy" id="34276"/>
    <lineage>
        <taxon>Eukaryota</taxon>
        <taxon>Viridiplantae</taxon>
        <taxon>Streptophyta</taxon>
        <taxon>Embryophyta</taxon>
        <taxon>Tracheophyta</taxon>
        <taxon>Spermatophyta</taxon>
        <taxon>Magnoliopsida</taxon>
        <taxon>eudicotyledons</taxon>
        <taxon>Gunneridae</taxon>
        <taxon>Pentapetalae</taxon>
        <taxon>rosids</taxon>
        <taxon>malvids</taxon>
        <taxon>Malvales</taxon>
        <taxon>Malvaceae</taxon>
        <taxon>Malvoideae</taxon>
        <taxon>Gossypium</taxon>
    </lineage>
</organism>